<organism evidence="1 2">
    <name type="scientific">Paramecium octaurelia</name>
    <dbReference type="NCBI Taxonomy" id="43137"/>
    <lineage>
        <taxon>Eukaryota</taxon>
        <taxon>Sar</taxon>
        <taxon>Alveolata</taxon>
        <taxon>Ciliophora</taxon>
        <taxon>Intramacronucleata</taxon>
        <taxon>Oligohymenophorea</taxon>
        <taxon>Peniculida</taxon>
        <taxon>Parameciidae</taxon>
        <taxon>Paramecium</taxon>
    </lineage>
</organism>
<keyword evidence="2" id="KW-1185">Reference proteome</keyword>
<dbReference type="OMA" id="YICEHCR"/>
<dbReference type="Proteomes" id="UP000683925">
    <property type="component" value="Unassembled WGS sequence"/>
</dbReference>
<dbReference type="OrthoDB" id="10358047at2759"/>
<gene>
    <name evidence="1" type="ORF">POCTA_138.1.T1510107</name>
</gene>
<sequence length="121" mass="14318">MDQNQISHMISSTINQKTIYICEHCRKRQIQKKLGYFSYSIQIEPKKPNISLKFNNNLEDKENQLIDAFNRTKTSKIQLQKKADQTSKLTLEIRLPNQQQISQQILSQKKPLMKKDNKIKK</sequence>
<name>A0A8S1YAG8_PAROT</name>
<reference evidence="1" key="1">
    <citation type="submission" date="2021-01" db="EMBL/GenBank/DDBJ databases">
        <authorList>
            <consortium name="Genoscope - CEA"/>
            <person name="William W."/>
        </authorList>
    </citation>
    <scope>NUCLEOTIDE SEQUENCE</scope>
</reference>
<evidence type="ECO:0000313" key="1">
    <source>
        <dbReference type="EMBL" id="CAD8210601.1"/>
    </source>
</evidence>
<proteinExistence type="predicted"/>
<protein>
    <submittedName>
        <fullName evidence="1">Uncharacterized protein</fullName>
    </submittedName>
</protein>
<evidence type="ECO:0000313" key="2">
    <source>
        <dbReference type="Proteomes" id="UP000683925"/>
    </source>
</evidence>
<dbReference type="AlphaFoldDB" id="A0A8S1YAG8"/>
<accession>A0A8S1YAG8</accession>
<comment type="caution">
    <text evidence="1">The sequence shown here is derived from an EMBL/GenBank/DDBJ whole genome shotgun (WGS) entry which is preliminary data.</text>
</comment>
<dbReference type="EMBL" id="CAJJDP010000153">
    <property type="protein sequence ID" value="CAD8210601.1"/>
    <property type="molecule type" value="Genomic_DNA"/>
</dbReference>